<sequence length="498" mass="52995">MLPEALLLLLHSSIVYAQSRQQLLLNNVARIATLNQPFFVIPSVATQATVSVALCAAGSSPRFFVSNSSTSDSPGSSGGPNVFEIPLDEGQGSWTGGFPNGGVLGVENVGQASFEVGLSDNGTLHERMSSPPMLGDTTSNQAIIFSHVFSNFSLDEPSYPNYTLPSANAPAPTPPDTTKLNFTMFLSPTSTLPDIPKTGCALRAQTSAGRIDREVPWLKDDEGWRQQWFLTGLTPSTNYTAYAVQEGTRVSGPTMFATKPGEYRIFDPSQHLTCNPASFSCPLVASLPFCPGIAYPVPLPPPPAAASFYDASTIPDAISAPLISGLANFTASLLTFACGKDYYSPLASCADCQREYRKWLCTISFPRCSEPNPGDPASFTRVPASPGATGLGARPTLGGPQQVFSALLPQPTSATPRNPNFPSLGREWTMLLPCLETCYAVDRACPNFLGFRCPLRRFNAAATYGVGYIDTGDHDGKQGTGVTGASQDRWGNTWCNAG</sequence>
<gene>
    <name evidence="1" type="ORF">CCMSSC00406_0003088</name>
</gene>
<reference evidence="1 2" key="1">
    <citation type="journal article" date="2021" name="Appl. Environ. Microbiol.">
        <title>Genetic linkage and physical mapping for an oyster mushroom Pleurotus cornucopiae and QTL analysis for the trait cap color.</title>
        <authorList>
            <person name="Zhang Y."/>
            <person name="Gao W."/>
            <person name="Sonnenberg A."/>
            <person name="Chen Q."/>
            <person name="Zhang J."/>
            <person name="Huang C."/>
        </authorList>
    </citation>
    <scope>NUCLEOTIDE SEQUENCE [LARGE SCALE GENOMIC DNA]</scope>
    <source>
        <strain evidence="1">CCMSSC00406</strain>
    </source>
</reference>
<evidence type="ECO:0000313" key="2">
    <source>
        <dbReference type="Proteomes" id="UP000824881"/>
    </source>
</evidence>
<keyword evidence="2" id="KW-1185">Reference proteome</keyword>
<organism evidence="1 2">
    <name type="scientific">Pleurotus cornucopiae</name>
    <name type="common">Cornucopia mushroom</name>
    <dbReference type="NCBI Taxonomy" id="5321"/>
    <lineage>
        <taxon>Eukaryota</taxon>
        <taxon>Fungi</taxon>
        <taxon>Dikarya</taxon>
        <taxon>Basidiomycota</taxon>
        <taxon>Agaricomycotina</taxon>
        <taxon>Agaricomycetes</taxon>
        <taxon>Agaricomycetidae</taxon>
        <taxon>Agaricales</taxon>
        <taxon>Pleurotineae</taxon>
        <taxon>Pleurotaceae</taxon>
        <taxon>Pleurotus</taxon>
    </lineage>
</organism>
<dbReference type="EMBL" id="WQMT02000002">
    <property type="protein sequence ID" value="KAG9225585.1"/>
    <property type="molecule type" value="Genomic_DNA"/>
</dbReference>
<proteinExistence type="predicted"/>
<evidence type="ECO:0000313" key="1">
    <source>
        <dbReference type="EMBL" id="KAG9225585.1"/>
    </source>
</evidence>
<protein>
    <submittedName>
        <fullName evidence="1">Uncharacterized protein</fullName>
    </submittedName>
</protein>
<accession>A0ACB7J6F8</accession>
<dbReference type="Proteomes" id="UP000824881">
    <property type="component" value="Unassembled WGS sequence"/>
</dbReference>
<comment type="caution">
    <text evidence="1">The sequence shown here is derived from an EMBL/GenBank/DDBJ whole genome shotgun (WGS) entry which is preliminary data.</text>
</comment>
<name>A0ACB7J6F8_PLECO</name>